<dbReference type="EC" id="1.1.1.14" evidence="6"/>
<name>A0ABS4GWD3_9BACL</name>
<accession>A0ABS4GWD3</accession>
<comment type="cofactor">
    <cofactor evidence="4">
        <name>Zn(2+)</name>
        <dbReference type="ChEBI" id="CHEBI:29105"/>
    </cofactor>
</comment>
<dbReference type="Gene3D" id="3.90.180.10">
    <property type="entry name" value="Medium-chain alcohol dehydrogenases, catalytic domain"/>
    <property type="match status" value="1"/>
</dbReference>
<protein>
    <submittedName>
        <fullName evidence="6">L-iditol 2-dehydrogenase</fullName>
        <ecNumber evidence="6">1.1.1.14</ecNumber>
    </submittedName>
</protein>
<dbReference type="GO" id="GO:0003939">
    <property type="term" value="F:L-iditol 2-dehydrogenase (NAD+) activity"/>
    <property type="evidence" value="ECO:0007669"/>
    <property type="project" value="UniProtKB-EC"/>
</dbReference>
<dbReference type="Pfam" id="PF00107">
    <property type="entry name" value="ADH_zinc_N"/>
    <property type="match status" value="1"/>
</dbReference>
<proteinExistence type="inferred from homology"/>
<keyword evidence="2 4" id="KW-0862">Zinc</keyword>
<dbReference type="RefSeq" id="WP_209812563.1">
    <property type="nucleotide sequence ID" value="NZ_JAGGKT010000023.1"/>
</dbReference>
<evidence type="ECO:0000313" key="6">
    <source>
        <dbReference type="EMBL" id="MBP1934573.1"/>
    </source>
</evidence>
<keyword evidence="7" id="KW-1185">Reference proteome</keyword>
<evidence type="ECO:0000256" key="3">
    <source>
        <dbReference type="ARBA" id="ARBA00023002"/>
    </source>
</evidence>
<keyword evidence="3 6" id="KW-0560">Oxidoreductase</keyword>
<evidence type="ECO:0000256" key="4">
    <source>
        <dbReference type="RuleBase" id="RU361277"/>
    </source>
</evidence>
<dbReference type="InterPro" id="IPR013149">
    <property type="entry name" value="ADH-like_C"/>
</dbReference>
<dbReference type="EMBL" id="JAGGKT010000023">
    <property type="protein sequence ID" value="MBP1934573.1"/>
    <property type="molecule type" value="Genomic_DNA"/>
</dbReference>
<dbReference type="Gene3D" id="3.40.50.720">
    <property type="entry name" value="NAD(P)-binding Rossmann-like Domain"/>
    <property type="match status" value="1"/>
</dbReference>
<dbReference type="InterPro" id="IPR020843">
    <property type="entry name" value="ER"/>
</dbReference>
<sequence>MSAKMMKSLAFYGPKNLKVEQRAIPVIQDDELLVRITYAGVCGTDNRIYQGTKKISTPRIIGHEFVGEVVGVGRDVKEFALGNRVTVYPMIPCGSCYACRGGRKNICVNRTTIGYEIDGGFSQYVKIPAIAIESGNVIIIPPGLDDKIAAASEPIAAAYHGIERSQLKEGDTVIIVGAGPIGLFHTQLARLKKPAQILVIEPQEEKRELAVLCGATHTIDPQTADPIEQVLNLTNGEGADVVIIDVGIPKVIETSLDYVKKGGTFLIFAGCPHGSKITIDPNVIHYKEINFTGSSASTPEIHHEVLELLASGELDVSELISEIVPLEDWQRAFEMKNNFLGIKVLIDPWR</sequence>
<dbReference type="InterPro" id="IPR036291">
    <property type="entry name" value="NAD(P)-bd_dom_sf"/>
</dbReference>
<dbReference type="InterPro" id="IPR011032">
    <property type="entry name" value="GroES-like_sf"/>
</dbReference>
<dbReference type="PANTHER" id="PTHR43401">
    <property type="entry name" value="L-THREONINE 3-DEHYDROGENASE"/>
    <property type="match status" value="1"/>
</dbReference>
<comment type="caution">
    <text evidence="6">The sequence shown here is derived from an EMBL/GenBank/DDBJ whole genome shotgun (WGS) entry which is preliminary data.</text>
</comment>
<dbReference type="SUPFAM" id="SSF50129">
    <property type="entry name" value="GroES-like"/>
    <property type="match status" value="1"/>
</dbReference>
<dbReference type="Proteomes" id="UP001519343">
    <property type="component" value="Unassembled WGS sequence"/>
</dbReference>
<evidence type="ECO:0000313" key="7">
    <source>
        <dbReference type="Proteomes" id="UP001519343"/>
    </source>
</evidence>
<evidence type="ECO:0000256" key="2">
    <source>
        <dbReference type="ARBA" id="ARBA00022833"/>
    </source>
</evidence>
<evidence type="ECO:0000256" key="1">
    <source>
        <dbReference type="ARBA" id="ARBA00022723"/>
    </source>
</evidence>
<dbReference type="SMART" id="SM00829">
    <property type="entry name" value="PKS_ER"/>
    <property type="match status" value="1"/>
</dbReference>
<dbReference type="Pfam" id="PF08240">
    <property type="entry name" value="ADH_N"/>
    <property type="match status" value="1"/>
</dbReference>
<keyword evidence="1 4" id="KW-0479">Metal-binding</keyword>
<comment type="similarity">
    <text evidence="4">Belongs to the zinc-containing alcohol dehydrogenase family.</text>
</comment>
<organism evidence="6 7">
    <name type="scientific">Ammoniphilus resinae</name>
    <dbReference type="NCBI Taxonomy" id="861532"/>
    <lineage>
        <taxon>Bacteria</taxon>
        <taxon>Bacillati</taxon>
        <taxon>Bacillota</taxon>
        <taxon>Bacilli</taxon>
        <taxon>Bacillales</taxon>
        <taxon>Paenibacillaceae</taxon>
        <taxon>Aneurinibacillus group</taxon>
        <taxon>Ammoniphilus</taxon>
    </lineage>
</organism>
<dbReference type="PANTHER" id="PTHR43401:SF2">
    <property type="entry name" value="L-THREONINE 3-DEHYDROGENASE"/>
    <property type="match status" value="1"/>
</dbReference>
<evidence type="ECO:0000259" key="5">
    <source>
        <dbReference type="SMART" id="SM00829"/>
    </source>
</evidence>
<dbReference type="InterPro" id="IPR002328">
    <property type="entry name" value="ADH_Zn_CS"/>
</dbReference>
<dbReference type="InterPro" id="IPR050129">
    <property type="entry name" value="Zn_alcohol_dh"/>
</dbReference>
<dbReference type="PROSITE" id="PS00059">
    <property type="entry name" value="ADH_ZINC"/>
    <property type="match status" value="1"/>
</dbReference>
<dbReference type="InterPro" id="IPR013154">
    <property type="entry name" value="ADH-like_N"/>
</dbReference>
<gene>
    <name evidence="6" type="ORF">J2Z37_004593</name>
</gene>
<feature type="domain" description="Enoyl reductase (ER)" evidence="5">
    <location>
        <begin position="13"/>
        <end position="346"/>
    </location>
</feature>
<dbReference type="SUPFAM" id="SSF51735">
    <property type="entry name" value="NAD(P)-binding Rossmann-fold domains"/>
    <property type="match status" value="1"/>
</dbReference>
<reference evidence="6 7" key="1">
    <citation type="submission" date="2021-03" db="EMBL/GenBank/DDBJ databases">
        <title>Genomic Encyclopedia of Type Strains, Phase IV (KMG-IV): sequencing the most valuable type-strain genomes for metagenomic binning, comparative biology and taxonomic classification.</title>
        <authorList>
            <person name="Goeker M."/>
        </authorList>
    </citation>
    <scope>NUCLEOTIDE SEQUENCE [LARGE SCALE GENOMIC DNA]</scope>
    <source>
        <strain evidence="6 7">DSM 24738</strain>
    </source>
</reference>